<evidence type="ECO:0000313" key="1">
    <source>
        <dbReference type="EMBL" id="JAB75661.1"/>
    </source>
</evidence>
<sequence length="104" mass="11750">MNKLGKHVVQLLQGLPKSSVRSRRMIMKYHEPEYLQYLKPPLPVYDGLVNVQLKGYDFTVLENNARKVAKIAALFGNSGLRIVRATPLGVRSHASTYKPQTQQS</sequence>
<reference evidence="1" key="1">
    <citation type="journal article" date="2015" name="Sci. Rep.">
        <title>Tissue- and time-dependent transcription in Ixodes ricinus salivary glands and midguts when blood feeding on the vertebrate host.</title>
        <authorList>
            <person name="Kotsyfakis M."/>
            <person name="Schwarz A."/>
            <person name="Erhart J."/>
            <person name="Ribeiro J.M."/>
        </authorList>
    </citation>
    <scope>NUCLEOTIDE SEQUENCE</scope>
    <source>
        <tissue evidence="1">Salivary gland and midgut</tissue>
    </source>
</reference>
<organism evidence="1">
    <name type="scientific">Ixodes ricinus</name>
    <name type="common">Common tick</name>
    <name type="synonym">Acarus ricinus</name>
    <dbReference type="NCBI Taxonomy" id="34613"/>
    <lineage>
        <taxon>Eukaryota</taxon>
        <taxon>Metazoa</taxon>
        <taxon>Ecdysozoa</taxon>
        <taxon>Arthropoda</taxon>
        <taxon>Chelicerata</taxon>
        <taxon>Arachnida</taxon>
        <taxon>Acari</taxon>
        <taxon>Parasitiformes</taxon>
        <taxon>Ixodida</taxon>
        <taxon>Ixodoidea</taxon>
        <taxon>Ixodidae</taxon>
        <taxon>Ixodinae</taxon>
        <taxon>Ixodes</taxon>
    </lineage>
</organism>
<name>V5IF99_IXORI</name>
<dbReference type="AlphaFoldDB" id="V5IF99"/>
<proteinExistence type="evidence at transcript level"/>
<dbReference type="EMBL" id="GANP01008807">
    <property type="protein sequence ID" value="JAB75661.1"/>
    <property type="molecule type" value="mRNA"/>
</dbReference>
<accession>V5IF99</accession>
<protein>
    <submittedName>
        <fullName evidence="1">Uncharacterized protein</fullName>
    </submittedName>
</protein>